<dbReference type="STRING" id="504805.SAMN05421505_101291"/>
<dbReference type="SUPFAM" id="SSF55961">
    <property type="entry name" value="Bet v1-like"/>
    <property type="match status" value="1"/>
</dbReference>
<sequence>MTEQRAFRVEQAIEAPAEEVWNALTRLDQVSEWFGWDHPGIGDEIRFIFADHAEHAPPDSITWDNGQAITLVPDDRRTVVRVTMAGPAGDADWEGFYDGLREGWRTFFAQLRFWLERKPAGRRRTLFLTGTATASAALAAASAGGVREVWHESVYQRVVVDGGGHLIALEAQRPLSDDAAGPIGVTVAAYGLPDAAFAELRERWESRWSAAARDAEVTL</sequence>
<evidence type="ECO:0000313" key="1">
    <source>
        <dbReference type="EMBL" id="SDG06777.1"/>
    </source>
</evidence>
<protein>
    <submittedName>
        <fullName evidence="1">Uncharacterized conserved protein YndB, AHSA1/START domain</fullName>
    </submittedName>
</protein>
<dbReference type="EMBL" id="FNCN01000001">
    <property type="protein sequence ID" value="SDG06777.1"/>
    <property type="molecule type" value="Genomic_DNA"/>
</dbReference>
<evidence type="ECO:0000313" key="2">
    <source>
        <dbReference type="Proteomes" id="UP000198923"/>
    </source>
</evidence>
<dbReference type="RefSeq" id="WP_093167362.1">
    <property type="nucleotide sequence ID" value="NZ_FNCN01000001.1"/>
</dbReference>
<dbReference type="AlphaFoldDB" id="A0A1G7R7S9"/>
<gene>
    <name evidence="1" type="ORF">SAMN05421505_101291</name>
</gene>
<organism evidence="1 2">
    <name type="scientific">Sinosporangium album</name>
    <dbReference type="NCBI Taxonomy" id="504805"/>
    <lineage>
        <taxon>Bacteria</taxon>
        <taxon>Bacillati</taxon>
        <taxon>Actinomycetota</taxon>
        <taxon>Actinomycetes</taxon>
        <taxon>Streptosporangiales</taxon>
        <taxon>Streptosporangiaceae</taxon>
        <taxon>Sinosporangium</taxon>
    </lineage>
</organism>
<name>A0A1G7R7S9_9ACTN</name>
<reference evidence="1 2" key="1">
    <citation type="submission" date="2016-10" db="EMBL/GenBank/DDBJ databases">
        <authorList>
            <person name="de Groot N.N."/>
        </authorList>
    </citation>
    <scope>NUCLEOTIDE SEQUENCE [LARGE SCALE GENOMIC DNA]</scope>
    <source>
        <strain evidence="1 2">CPCC 201354</strain>
    </source>
</reference>
<dbReference type="OrthoDB" id="3365660at2"/>
<proteinExistence type="predicted"/>
<accession>A0A1G7R7S9</accession>
<dbReference type="InterPro" id="IPR023393">
    <property type="entry name" value="START-like_dom_sf"/>
</dbReference>
<keyword evidence="2" id="KW-1185">Reference proteome</keyword>
<dbReference type="CDD" id="cd07814">
    <property type="entry name" value="SRPBCC_CalC_Aha1-like"/>
    <property type="match status" value="1"/>
</dbReference>
<dbReference type="Gene3D" id="3.30.530.20">
    <property type="match status" value="1"/>
</dbReference>
<dbReference type="Proteomes" id="UP000198923">
    <property type="component" value="Unassembled WGS sequence"/>
</dbReference>